<evidence type="ECO:0000313" key="6">
    <source>
        <dbReference type="EMBL" id="EIL90292.1"/>
    </source>
</evidence>
<keyword evidence="1 2" id="KW-0443">Lipid metabolism</keyword>
<feature type="short sequence motif" description="GXGXXG" evidence="2">
    <location>
        <begin position="78"/>
        <end position="83"/>
    </location>
</feature>
<dbReference type="InterPro" id="IPR002641">
    <property type="entry name" value="PNPLA_dom"/>
</dbReference>
<evidence type="ECO:0000256" key="4">
    <source>
        <dbReference type="SAM" id="SignalP"/>
    </source>
</evidence>
<keyword evidence="7" id="KW-1185">Reference proteome</keyword>
<evidence type="ECO:0000313" key="7">
    <source>
        <dbReference type="Proteomes" id="UP000004210"/>
    </source>
</evidence>
<dbReference type="PROSITE" id="PS51257">
    <property type="entry name" value="PROKAR_LIPOPROTEIN"/>
    <property type="match status" value="1"/>
</dbReference>
<dbReference type="PROSITE" id="PS51635">
    <property type="entry name" value="PNPLA"/>
    <property type="match status" value="1"/>
</dbReference>
<evidence type="ECO:0000256" key="1">
    <source>
        <dbReference type="ARBA" id="ARBA00023098"/>
    </source>
</evidence>
<dbReference type="EMBL" id="AJXU01000028">
    <property type="protein sequence ID" value="EIL90292.1"/>
    <property type="molecule type" value="Genomic_DNA"/>
</dbReference>
<name>I4VSV1_9GAMM</name>
<accession>I4VSV1</accession>
<dbReference type="Pfam" id="PF01734">
    <property type="entry name" value="Patatin"/>
    <property type="match status" value="1"/>
</dbReference>
<dbReference type="Gene3D" id="3.40.1090.10">
    <property type="entry name" value="Cytosolic phospholipase A2 catalytic domain"/>
    <property type="match status" value="2"/>
</dbReference>
<dbReference type="InterPro" id="IPR016035">
    <property type="entry name" value="Acyl_Trfase/lysoPLipase"/>
</dbReference>
<dbReference type="RefSeq" id="WP_007080798.1">
    <property type="nucleotide sequence ID" value="NZ_AJXU01000028.1"/>
</dbReference>
<feature type="short sequence motif" description="DGA/G" evidence="2">
    <location>
        <begin position="256"/>
        <end position="258"/>
    </location>
</feature>
<dbReference type="GO" id="GO:0016787">
    <property type="term" value="F:hydrolase activity"/>
    <property type="evidence" value="ECO:0007669"/>
    <property type="project" value="UniProtKB-UniRule"/>
</dbReference>
<comment type="caution">
    <text evidence="6">The sequence shown here is derived from an EMBL/GenBank/DDBJ whole genome shotgun (WGS) entry which is preliminary data.</text>
</comment>
<sequence>MRNALAFAFLLLLAGCQTAPRRAAPPYIVGQAAPEGFASEVRLVTTDSASFDAQAPAFFTGLGAAATDGTIDILALSGGGSGGAYGAGALAGLSRAHARPDFDMVTGVSAGALLAPFAFLGPDWDARMQQAFTGKRIANLLHSPVRTLLARLLSPHGAARENPLFVLVDHFVTPQMLAATAVEAAKGRRLLVATTDLDKHETVLWNMGVIARHGGEAARQLFRDVLIASASVPGVFPPVLIHVTDGWRDYDEMHVDGGLTTSVFTLPLIAGIQSYALSPLHGARLYMIVNGQLAHPPQTTPFNTIDVLSNSFVAETTYKTRRAIVENIASANRLGMTFRMTDIPVEYPQEGFIDFDQKHMQALFNYADDCAARGLLWLTPQQSVRRSMAPARTPASGGLACPREIDPP</sequence>
<reference evidence="6 7" key="1">
    <citation type="journal article" date="2012" name="J. Bacteriol.">
        <title>Genome sequences for six rhodanobacter strains, isolated from soils and the terrestrial subsurface, with variable denitrification capabilities.</title>
        <authorList>
            <person name="Kostka J.E."/>
            <person name="Green S.J."/>
            <person name="Rishishwar L."/>
            <person name="Prakash O."/>
            <person name="Katz L.S."/>
            <person name="Marino-Ramirez L."/>
            <person name="Jordan I.K."/>
            <person name="Munk C."/>
            <person name="Ivanova N."/>
            <person name="Mikhailova N."/>
            <person name="Watson D.B."/>
            <person name="Brown S.D."/>
            <person name="Palumbo A.V."/>
            <person name="Brooks S.C."/>
        </authorList>
    </citation>
    <scope>NUCLEOTIDE SEQUENCE [LARGE SCALE GENOMIC DNA]</scope>
    <source>
        <strain evidence="7">Jip2T</strain>
    </source>
</reference>
<evidence type="ECO:0000256" key="2">
    <source>
        <dbReference type="PROSITE-ProRule" id="PRU01161"/>
    </source>
</evidence>
<dbReference type="OrthoDB" id="9798773at2"/>
<protein>
    <recommendedName>
        <fullName evidence="5">PNPLA domain-containing protein</fullName>
    </recommendedName>
</protein>
<organism evidence="6 7">
    <name type="scientific">Rhodanobacter fulvus Jip2</name>
    <dbReference type="NCBI Taxonomy" id="1163408"/>
    <lineage>
        <taxon>Bacteria</taxon>
        <taxon>Pseudomonadati</taxon>
        <taxon>Pseudomonadota</taxon>
        <taxon>Gammaproteobacteria</taxon>
        <taxon>Lysobacterales</taxon>
        <taxon>Rhodanobacteraceae</taxon>
        <taxon>Rhodanobacter</taxon>
    </lineage>
</organism>
<feature type="active site" description="Nucleophile" evidence="2">
    <location>
        <position position="109"/>
    </location>
</feature>
<keyword evidence="2" id="KW-0442">Lipid degradation</keyword>
<gene>
    <name evidence="6" type="ORF">UU9_05789</name>
</gene>
<dbReference type="GO" id="GO:0016042">
    <property type="term" value="P:lipid catabolic process"/>
    <property type="evidence" value="ECO:0007669"/>
    <property type="project" value="UniProtKB-UniRule"/>
</dbReference>
<feature type="active site" description="Proton acceptor" evidence="2">
    <location>
        <position position="256"/>
    </location>
</feature>
<dbReference type="PATRIC" id="fig|1163408.3.peg.1190"/>
<feature type="chain" id="PRO_5003695908" description="PNPLA domain-containing protein" evidence="4">
    <location>
        <begin position="24"/>
        <end position="408"/>
    </location>
</feature>
<keyword evidence="2" id="KW-0378">Hydrolase</keyword>
<proteinExistence type="predicted"/>
<evidence type="ECO:0000256" key="3">
    <source>
        <dbReference type="SAM" id="MobiDB-lite"/>
    </source>
</evidence>
<evidence type="ECO:0000259" key="5">
    <source>
        <dbReference type="PROSITE" id="PS51635"/>
    </source>
</evidence>
<dbReference type="AlphaFoldDB" id="I4VSV1"/>
<dbReference type="SUPFAM" id="SSF52151">
    <property type="entry name" value="FabD/lysophospholipase-like"/>
    <property type="match status" value="1"/>
</dbReference>
<feature type="region of interest" description="Disordered" evidence="3">
    <location>
        <begin position="387"/>
        <end position="408"/>
    </location>
</feature>
<dbReference type="eggNOG" id="COG1752">
    <property type="taxonomic scope" value="Bacteria"/>
</dbReference>
<dbReference type="Proteomes" id="UP000004210">
    <property type="component" value="Unassembled WGS sequence"/>
</dbReference>
<feature type="domain" description="PNPLA" evidence="5">
    <location>
        <begin position="74"/>
        <end position="269"/>
    </location>
</feature>
<feature type="signal peptide" evidence="4">
    <location>
        <begin position="1"/>
        <end position="23"/>
    </location>
</feature>
<feature type="short sequence motif" description="GXSXG" evidence="2">
    <location>
        <begin position="107"/>
        <end position="111"/>
    </location>
</feature>
<keyword evidence="4" id="KW-0732">Signal</keyword>
<dbReference type="STRING" id="1163408.UU9_05789"/>